<dbReference type="Pfam" id="PF00266">
    <property type="entry name" value="Aminotran_5"/>
    <property type="match status" value="2"/>
</dbReference>
<reference evidence="4 5" key="1">
    <citation type="submission" date="2016-10" db="EMBL/GenBank/DDBJ databases">
        <authorList>
            <person name="de Groot N.N."/>
        </authorList>
    </citation>
    <scope>NUCLEOTIDE SEQUENCE [LARGE SCALE GENOMIC DNA]</scope>
    <source>
        <strain evidence="4 5">DSM 21771</strain>
    </source>
</reference>
<evidence type="ECO:0000259" key="3">
    <source>
        <dbReference type="Pfam" id="PF00266"/>
    </source>
</evidence>
<evidence type="ECO:0000313" key="4">
    <source>
        <dbReference type="EMBL" id="SDI74856.1"/>
    </source>
</evidence>
<dbReference type="PANTHER" id="PTHR11601:SF36">
    <property type="entry name" value="CYSTEINE DESULFURASE NIFS-RELATED"/>
    <property type="match status" value="1"/>
</dbReference>
<sequence length="381" mass="41407">MIYLDYAATTPMAPEAIRVYQEVASNYFGNANSLHTKGTDAANVAQAALSTLRNTIPDTSVHLTRSGSEANQHAIDQLLNVHNFKGHILTCRTEHPSIREHLQKLIEIYPGLIMEDVPVDEQGHIHPSAVEARIKPDTILVTFAHVQHEIGTIRDISAIGEVLTQAGISFHSDCVQSYGKIPIPMKQAGLAAISVAAHKIHGPKGLGAVFFSKTFQPNDELPTGTADGPAIAAFAEAAQIQVQKTDDSITHTRQLRAKMIERLPADVQILGAPADHRQSPYILGLCLPKMEGQEAMLACDRQGIAIATGSACRSGDHKPSETLLALGHTPDKARTFIRLSFSHETCLSEIEQAATRLTRIRARRLADAEKIEWQGTPTADR</sequence>
<dbReference type="Gene3D" id="3.90.1150.10">
    <property type="entry name" value="Aspartate Aminotransferase, domain 1"/>
    <property type="match status" value="1"/>
</dbReference>
<gene>
    <name evidence="4" type="ORF">SAMN04488123_105189</name>
</gene>
<accession>A0A1G8N433</accession>
<dbReference type="InterPro" id="IPR000192">
    <property type="entry name" value="Aminotrans_V_dom"/>
</dbReference>
<dbReference type="InterPro" id="IPR016454">
    <property type="entry name" value="Cysteine_dSase"/>
</dbReference>
<protein>
    <submittedName>
        <fullName evidence="4">Cysteine desulfurase</fullName>
    </submittedName>
</protein>
<dbReference type="SUPFAM" id="SSF53383">
    <property type="entry name" value="PLP-dependent transferases"/>
    <property type="match status" value="1"/>
</dbReference>
<dbReference type="Gene3D" id="3.40.640.10">
    <property type="entry name" value="Type I PLP-dependent aspartate aminotransferase-like (Major domain)"/>
    <property type="match status" value="1"/>
</dbReference>
<dbReference type="OrthoDB" id="9808002at2"/>
<dbReference type="InterPro" id="IPR015421">
    <property type="entry name" value="PyrdxlP-dep_Trfase_major"/>
</dbReference>
<dbReference type="Proteomes" id="UP000198853">
    <property type="component" value="Unassembled WGS sequence"/>
</dbReference>
<dbReference type="AlphaFoldDB" id="A0A1G8N433"/>
<comment type="cofactor">
    <cofactor evidence="1">
        <name>pyridoxal 5'-phosphate</name>
        <dbReference type="ChEBI" id="CHEBI:597326"/>
    </cofactor>
</comment>
<dbReference type="RefSeq" id="WP_090397913.1">
    <property type="nucleotide sequence ID" value="NZ_FNEN01000005.1"/>
</dbReference>
<dbReference type="InterPro" id="IPR015424">
    <property type="entry name" value="PyrdxlP-dep_Trfase"/>
</dbReference>
<evidence type="ECO:0000313" key="5">
    <source>
        <dbReference type="Proteomes" id="UP000198853"/>
    </source>
</evidence>
<evidence type="ECO:0000256" key="2">
    <source>
        <dbReference type="ARBA" id="ARBA00022898"/>
    </source>
</evidence>
<dbReference type="PIRSF" id="PIRSF005572">
    <property type="entry name" value="NifS"/>
    <property type="match status" value="1"/>
</dbReference>
<evidence type="ECO:0000256" key="1">
    <source>
        <dbReference type="ARBA" id="ARBA00001933"/>
    </source>
</evidence>
<name>A0A1G8N433_9BACI</name>
<dbReference type="NCBIfam" id="NF002806">
    <property type="entry name" value="PRK02948.1"/>
    <property type="match status" value="1"/>
</dbReference>
<dbReference type="GO" id="GO:0003824">
    <property type="term" value="F:catalytic activity"/>
    <property type="evidence" value="ECO:0007669"/>
    <property type="project" value="UniProtKB-ARBA"/>
</dbReference>
<proteinExistence type="predicted"/>
<dbReference type="EMBL" id="FNEN01000005">
    <property type="protein sequence ID" value="SDI74856.1"/>
    <property type="molecule type" value="Genomic_DNA"/>
</dbReference>
<keyword evidence="5" id="KW-1185">Reference proteome</keyword>
<keyword evidence="2" id="KW-0663">Pyridoxal phosphate</keyword>
<feature type="domain" description="Aminotransferase class V" evidence="3">
    <location>
        <begin position="2"/>
        <end position="216"/>
    </location>
</feature>
<dbReference type="PANTHER" id="PTHR11601">
    <property type="entry name" value="CYSTEINE DESULFURYLASE FAMILY MEMBER"/>
    <property type="match status" value="1"/>
</dbReference>
<organism evidence="4 5">
    <name type="scientific">Natribacillus halophilus</name>
    <dbReference type="NCBI Taxonomy" id="549003"/>
    <lineage>
        <taxon>Bacteria</taxon>
        <taxon>Bacillati</taxon>
        <taxon>Bacillota</taxon>
        <taxon>Bacilli</taxon>
        <taxon>Bacillales</taxon>
        <taxon>Bacillaceae</taxon>
        <taxon>Natribacillus</taxon>
    </lineage>
</organism>
<dbReference type="Gene3D" id="1.10.260.50">
    <property type="match status" value="1"/>
</dbReference>
<feature type="domain" description="Aminotransferase class V" evidence="3">
    <location>
        <begin position="223"/>
        <end position="352"/>
    </location>
</feature>
<dbReference type="InterPro" id="IPR015422">
    <property type="entry name" value="PyrdxlP-dep_Trfase_small"/>
</dbReference>